<accession>A0ABU6X796</accession>
<feature type="region of interest" description="Disordered" evidence="1">
    <location>
        <begin position="40"/>
        <end position="59"/>
    </location>
</feature>
<dbReference type="PANTHER" id="PTHR33509:SF21">
    <property type="entry name" value="OS02G0564600 PROTEIN"/>
    <property type="match status" value="1"/>
</dbReference>
<sequence length="103" mass="11923">MKIITTKLPINNPLLFLRRKRWYGVVAKDVKFEMAATRMVNESQSSSGAATTNNNKNKDEIFWMRDPKSGNWIPENHFGEQVDAADLRAKFLSQQQNQHPNNF</sequence>
<gene>
    <name evidence="2" type="ORF">PIB30_010718</name>
</gene>
<dbReference type="Pfam" id="PF03242">
    <property type="entry name" value="LEA_3a"/>
    <property type="match status" value="1"/>
</dbReference>
<evidence type="ECO:0000313" key="2">
    <source>
        <dbReference type="EMBL" id="MED6192513.1"/>
    </source>
</evidence>
<comment type="caution">
    <text evidence="2">The sequence shown here is derived from an EMBL/GenBank/DDBJ whole genome shotgun (WGS) entry which is preliminary data.</text>
</comment>
<protein>
    <submittedName>
        <fullName evidence="2">Uncharacterized protein</fullName>
    </submittedName>
</protein>
<evidence type="ECO:0000256" key="1">
    <source>
        <dbReference type="SAM" id="MobiDB-lite"/>
    </source>
</evidence>
<dbReference type="Proteomes" id="UP001341840">
    <property type="component" value="Unassembled WGS sequence"/>
</dbReference>
<reference evidence="2 3" key="1">
    <citation type="journal article" date="2023" name="Plants (Basel)">
        <title>Bridging the Gap: Combining Genomics and Transcriptomics Approaches to Understand Stylosanthes scabra, an Orphan Legume from the Brazilian Caatinga.</title>
        <authorList>
            <person name="Ferreira-Neto J.R.C."/>
            <person name="da Silva M.D."/>
            <person name="Binneck E."/>
            <person name="de Melo N.F."/>
            <person name="da Silva R.H."/>
            <person name="de Melo A.L.T.M."/>
            <person name="Pandolfi V."/>
            <person name="Bustamante F.O."/>
            <person name="Brasileiro-Vidal A.C."/>
            <person name="Benko-Iseppon A.M."/>
        </authorList>
    </citation>
    <scope>NUCLEOTIDE SEQUENCE [LARGE SCALE GENOMIC DNA]</scope>
    <source>
        <tissue evidence="2">Leaves</tissue>
    </source>
</reference>
<dbReference type="PANTHER" id="PTHR33509">
    <property type="entry name" value="LATE EMBRYOGENIS ABUNDANT PROTEIN 2-RELATED"/>
    <property type="match status" value="1"/>
</dbReference>
<dbReference type="InterPro" id="IPR004926">
    <property type="entry name" value="LEA_3a"/>
</dbReference>
<feature type="compositionally biased region" description="Polar residues" evidence="1">
    <location>
        <begin position="40"/>
        <end position="55"/>
    </location>
</feature>
<evidence type="ECO:0000313" key="3">
    <source>
        <dbReference type="Proteomes" id="UP001341840"/>
    </source>
</evidence>
<proteinExistence type="predicted"/>
<organism evidence="2 3">
    <name type="scientific">Stylosanthes scabra</name>
    <dbReference type="NCBI Taxonomy" id="79078"/>
    <lineage>
        <taxon>Eukaryota</taxon>
        <taxon>Viridiplantae</taxon>
        <taxon>Streptophyta</taxon>
        <taxon>Embryophyta</taxon>
        <taxon>Tracheophyta</taxon>
        <taxon>Spermatophyta</taxon>
        <taxon>Magnoliopsida</taxon>
        <taxon>eudicotyledons</taxon>
        <taxon>Gunneridae</taxon>
        <taxon>Pentapetalae</taxon>
        <taxon>rosids</taxon>
        <taxon>fabids</taxon>
        <taxon>Fabales</taxon>
        <taxon>Fabaceae</taxon>
        <taxon>Papilionoideae</taxon>
        <taxon>50 kb inversion clade</taxon>
        <taxon>dalbergioids sensu lato</taxon>
        <taxon>Dalbergieae</taxon>
        <taxon>Pterocarpus clade</taxon>
        <taxon>Stylosanthes</taxon>
    </lineage>
</organism>
<name>A0ABU6X796_9FABA</name>
<dbReference type="EMBL" id="JASCZI010211474">
    <property type="protein sequence ID" value="MED6192513.1"/>
    <property type="molecule type" value="Genomic_DNA"/>
</dbReference>
<keyword evidence="3" id="KW-1185">Reference proteome</keyword>